<organism evidence="2 3">
    <name type="scientific">Oedothorax gibbosus</name>
    <dbReference type="NCBI Taxonomy" id="931172"/>
    <lineage>
        <taxon>Eukaryota</taxon>
        <taxon>Metazoa</taxon>
        <taxon>Ecdysozoa</taxon>
        <taxon>Arthropoda</taxon>
        <taxon>Chelicerata</taxon>
        <taxon>Arachnida</taxon>
        <taxon>Araneae</taxon>
        <taxon>Araneomorphae</taxon>
        <taxon>Entelegynae</taxon>
        <taxon>Araneoidea</taxon>
        <taxon>Linyphiidae</taxon>
        <taxon>Erigoninae</taxon>
        <taxon>Oedothorax</taxon>
    </lineage>
</organism>
<feature type="compositionally biased region" description="Basic and acidic residues" evidence="1">
    <location>
        <begin position="763"/>
        <end position="784"/>
    </location>
</feature>
<gene>
    <name evidence="2" type="ORF">JTE90_019538</name>
</gene>
<feature type="compositionally biased region" description="Basic residues" evidence="1">
    <location>
        <begin position="445"/>
        <end position="457"/>
    </location>
</feature>
<feature type="compositionally biased region" description="Polar residues" evidence="1">
    <location>
        <begin position="304"/>
        <end position="318"/>
    </location>
</feature>
<protein>
    <submittedName>
        <fullName evidence="2">Uncharacterized protein</fullName>
    </submittedName>
</protein>
<feature type="compositionally biased region" description="Acidic residues" evidence="1">
    <location>
        <begin position="196"/>
        <end position="205"/>
    </location>
</feature>
<feature type="compositionally biased region" description="Polar residues" evidence="1">
    <location>
        <begin position="724"/>
        <end position="739"/>
    </location>
</feature>
<evidence type="ECO:0000256" key="1">
    <source>
        <dbReference type="SAM" id="MobiDB-lite"/>
    </source>
</evidence>
<reference evidence="2 3" key="1">
    <citation type="journal article" date="2022" name="Nat. Ecol. Evol.">
        <title>A masculinizing supergene underlies an exaggerated male reproductive morph in a spider.</title>
        <authorList>
            <person name="Hendrickx F."/>
            <person name="De Corte Z."/>
            <person name="Sonet G."/>
            <person name="Van Belleghem S.M."/>
            <person name="Kostlbacher S."/>
            <person name="Vangestel C."/>
        </authorList>
    </citation>
    <scope>NUCLEOTIDE SEQUENCE [LARGE SCALE GENOMIC DNA]</scope>
    <source>
        <strain evidence="2">W744_W776</strain>
    </source>
</reference>
<feature type="compositionally biased region" description="Low complexity" evidence="1">
    <location>
        <begin position="794"/>
        <end position="814"/>
    </location>
</feature>
<feature type="region of interest" description="Disordered" evidence="1">
    <location>
        <begin position="551"/>
        <end position="814"/>
    </location>
</feature>
<feature type="region of interest" description="Disordered" evidence="1">
    <location>
        <begin position="275"/>
        <end position="318"/>
    </location>
</feature>
<evidence type="ECO:0000313" key="3">
    <source>
        <dbReference type="Proteomes" id="UP000827092"/>
    </source>
</evidence>
<feature type="region of interest" description="Disordered" evidence="1">
    <location>
        <begin position="68"/>
        <end position="130"/>
    </location>
</feature>
<feature type="compositionally biased region" description="Basic residues" evidence="1">
    <location>
        <begin position="487"/>
        <end position="498"/>
    </location>
</feature>
<feature type="compositionally biased region" description="Polar residues" evidence="1">
    <location>
        <begin position="499"/>
        <end position="519"/>
    </location>
</feature>
<feature type="compositionally biased region" description="Basic and acidic residues" evidence="1">
    <location>
        <begin position="587"/>
        <end position="598"/>
    </location>
</feature>
<feature type="compositionally biased region" description="Basic and acidic residues" evidence="1">
    <location>
        <begin position="606"/>
        <end position="622"/>
    </location>
</feature>
<feature type="region of interest" description="Disordered" evidence="1">
    <location>
        <begin position="166"/>
        <end position="237"/>
    </location>
</feature>
<feature type="region of interest" description="Disordered" evidence="1">
    <location>
        <begin position="337"/>
        <end position="522"/>
    </location>
</feature>
<name>A0AAV6U886_9ARAC</name>
<feature type="compositionally biased region" description="Basic residues" evidence="1">
    <location>
        <begin position="668"/>
        <end position="693"/>
    </location>
</feature>
<comment type="caution">
    <text evidence="2">The sequence shown here is derived from an EMBL/GenBank/DDBJ whole genome shotgun (WGS) entry which is preliminary data.</text>
</comment>
<feature type="compositionally biased region" description="Basic and acidic residues" evidence="1">
    <location>
        <begin position="461"/>
        <end position="486"/>
    </location>
</feature>
<feature type="compositionally biased region" description="Polar residues" evidence="1">
    <location>
        <begin position="211"/>
        <end position="223"/>
    </location>
</feature>
<feature type="compositionally biased region" description="Basic residues" evidence="1">
    <location>
        <begin position="623"/>
        <end position="637"/>
    </location>
</feature>
<accession>A0AAV6U886</accession>
<dbReference type="EMBL" id="JAFNEN010000571">
    <property type="protein sequence ID" value="KAG8180257.1"/>
    <property type="molecule type" value="Genomic_DNA"/>
</dbReference>
<dbReference type="AlphaFoldDB" id="A0AAV6U886"/>
<evidence type="ECO:0000313" key="2">
    <source>
        <dbReference type="EMBL" id="KAG8180257.1"/>
    </source>
</evidence>
<feature type="compositionally biased region" description="Polar residues" evidence="1">
    <location>
        <begin position="168"/>
        <end position="177"/>
    </location>
</feature>
<sequence>MKIHLDAKLQSVIFAIQSSPATTLQYREDPISPKLFIFPNLNMEENRSDSEEEDLEALRLAALATLKSRTANKSDPESPETGLRDSPNPVIQTALHPRKEPSSANPYAWRNNAAQPRRGRGRGGFPKMNQRSNLIVITPVGAENEFTDKRETPAPQLLLPQHKWCQAANENSSSPKTFSKRGPTRFNRHESGSESSDSDYDDISEQDSYSNETILQDENSMTFQDERIDRESTPVTDEVDDNYRLNFPIATNNSASDLNEPSKYSSYQYKSQQVPFPGTSTYQNEIVPVNGGSKQDFDGRRLSESNPEGYSSANFVDPNLSQSDLRLELKRRMLKLRRESAEASKPESSSDKPVRDRTRTSEDSARGYSLDQNRTHEQSGLQTATHSRTRNRSRSLSRGRNRSRSLSRGHNRTRSRSLSRGNNRSRSRSLNRSRNRSRSLSSSRNRSRSRSPRHPNRQRSSSRERNSKRYDRYSKRDHSDTPDQKRNRGSTKSPKRNGNHSWSRSPVKTHQRISASPTKNNKRVLSLEKKKLSHSPVKSNKHDYIWSPEINKKDNCIQSPQKSLEKSRSRSPDRGRSRKNTPTPEQGHTHLTRDSPERTRKRHHSRSPERKTKHNHSPDSKNHAHTRKPVRGHKRISPPRSSNASKSSRSPYKNRKRSSTRSPNRTSNVRRRSRSPVRSRKSNPSRSPNRSRKQSPPSALEQKHKPNAKHSPHRDQEPRHKHNLTQCPEQVLKSISSPQRHLEQKLQHRISPSPKKIHSNRSPGRDHWRDSSSSSERSDRDWRGKKNTSRRWSRSSSANSSDSSQGHSSRLKSISSVVKPVLSSVSAVSSVGSKDDRLFNSDYLKSEKNTIVIEEKPKALMSLVKSSVIVGENRNNAPDMGKRLPVHMRLGKLPRNKLIRMAKDVEAAFVNSSSDENGETDAEGRIIGDHCSRCYIFK</sequence>
<feature type="compositionally biased region" description="Low complexity" evidence="1">
    <location>
        <begin position="638"/>
        <end position="651"/>
    </location>
</feature>
<feature type="compositionally biased region" description="Basic and acidic residues" evidence="1">
    <location>
        <begin position="563"/>
        <end position="575"/>
    </location>
</feature>
<proteinExistence type="predicted"/>
<dbReference type="Proteomes" id="UP000827092">
    <property type="component" value="Unassembled WGS sequence"/>
</dbReference>
<feature type="compositionally biased region" description="Basic and acidic residues" evidence="1">
    <location>
        <begin position="337"/>
        <end position="365"/>
    </location>
</feature>
<keyword evidence="3" id="KW-1185">Reference proteome</keyword>
<feature type="compositionally biased region" description="Basic residues" evidence="1">
    <location>
        <begin position="387"/>
        <end position="437"/>
    </location>
</feature>